<dbReference type="Proteomes" id="UP000550401">
    <property type="component" value="Unassembled WGS sequence"/>
</dbReference>
<dbReference type="CDD" id="cd11648">
    <property type="entry name" value="RsmI"/>
    <property type="match status" value="1"/>
</dbReference>
<dbReference type="FunFam" id="3.30.950.10:FF:000002">
    <property type="entry name" value="Ribosomal RNA small subunit methyltransferase I"/>
    <property type="match status" value="1"/>
</dbReference>
<dbReference type="InterPro" id="IPR018063">
    <property type="entry name" value="SAM_MeTrfase_RsmI_CS"/>
</dbReference>
<evidence type="ECO:0000313" key="9">
    <source>
        <dbReference type="EMBL" id="MBA8888417.1"/>
    </source>
</evidence>
<organism evidence="9 10">
    <name type="scientific">Dokdonella fugitiva</name>
    <dbReference type="NCBI Taxonomy" id="328517"/>
    <lineage>
        <taxon>Bacteria</taxon>
        <taxon>Pseudomonadati</taxon>
        <taxon>Pseudomonadota</taxon>
        <taxon>Gammaproteobacteria</taxon>
        <taxon>Lysobacterales</taxon>
        <taxon>Rhodanobacteraceae</taxon>
        <taxon>Dokdonella</taxon>
    </lineage>
</organism>
<comment type="caution">
    <text evidence="9">The sequence shown here is derived from an EMBL/GenBank/DDBJ whole genome shotgun (WGS) entry which is preliminary data.</text>
</comment>
<comment type="subcellular location">
    <subcellularLocation>
        <location evidence="6">Cytoplasm</location>
    </subcellularLocation>
</comment>
<evidence type="ECO:0000256" key="1">
    <source>
        <dbReference type="ARBA" id="ARBA00022490"/>
    </source>
</evidence>
<dbReference type="AlphaFoldDB" id="A0A839EV29"/>
<feature type="domain" description="Tetrapyrrole methylase" evidence="7">
    <location>
        <begin position="7"/>
        <end position="207"/>
    </location>
</feature>
<dbReference type="InterPro" id="IPR000878">
    <property type="entry name" value="4pyrrol_Mease"/>
</dbReference>
<dbReference type="InterPro" id="IPR014777">
    <property type="entry name" value="4pyrrole_Mease_sub1"/>
</dbReference>
<evidence type="ECO:0000259" key="7">
    <source>
        <dbReference type="Pfam" id="PF00590"/>
    </source>
</evidence>
<proteinExistence type="inferred from homology"/>
<dbReference type="RefSeq" id="WP_182531472.1">
    <property type="nucleotide sequence ID" value="NZ_JACGXL010000004.1"/>
</dbReference>
<dbReference type="InterPro" id="IPR014776">
    <property type="entry name" value="4pyrrole_Mease_sub2"/>
</dbReference>
<evidence type="ECO:0000256" key="5">
    <source>
        <dbReference type="ARBA" id="ARBA00022691"/>
    </source>
</evidence>
<dbReference type="PIRSF" id="PIRSF005917">
    <property type="entry name" value="MTase_YraL"/>
    <property type="match status" value="1"/>
</dbReference>
<evidence type="ECO:0000259" key="8">
    <source>
        <dbReference type="Pfam" id="PF23016"/>
    </source>
</evidence>
<dbReference type="PANTHER" id="PTHR46111">
    <property type="entry name" value="RIBOSOMAL RNA SMALL SUBUNIT METHYLTRANSFERASE I"/>
    <property type="match status" value="1"/>
</dbReference>
<evidence type="ECO:0000313" key="10">
    <source>
        <dbReference type="Proteomes" id="UP000550401"/>
    </source>
</evidence>
<feature type="domain" description="RsmI HTH" evidence="8">
    <location>
        <begin position="236"/>
        <end position="274"/>
    </location>
</feature>
<keyword evidence="2 6" id="KW-0698">rRNA processing</keyword>
<accession>A0A839EV29</accession>
<dbReference type="PROSITE" id="PS01296">
    <property type="entry name" value="RSMI"/>
    <property type="match status" value="1"/>
</dbReference>
<evidence type="ECO:0000256" key="3">
    <source>
        <dbReference type="ARBA" id="ARBA00022603"/>
    </source>
</evidence>
<protein>
    <recommendedName>
        <fullName evidence="6">Ribosomal RNA small subunit methyltransferase I</fullName>
        <ecNumber evidence="6">2.1.1.198</ecNumber>
    </recommendedName>
    <alternativeName>
        <fullName evidence="6">16S rRNA 2'-O-ribose C1402 methyltransferase</fullName>
    </alternativeName>
    <alternativeName>
        <fullName evidence="6">rRNA (cytidine-2'-O-)-methyltransferase RsmI</fullName>
    </alternativeName>
</protein>
<keyword evidence="3 6" id="KW-0489">Methyltransferase</keyword>
<keyword evidence="10" id="KW-1185">Reference proteome</keyword>
<dbReference type="NCBIfam" id="TIGR00096">
    <property type="entry name" value="16S rRNA (cytidine(1402)-2'-O)-methyltransferase"/>
    <property type="match status" value="1"/>
</dbReference>
<dbReference type="SUPFAM" id="SSF53790">
    <property type="entry name" value="Tetrapyrrole methylase"/>
    <property type="match status" value="1"/>
</dbReference>
<keyword evidence="1 6" id="KW-0963">Cytoplasm</keyword>
<dbReference type="InterPro" id="IPR008189">
    <property type="entry name" value="rRNA_ssu_MeTfrase_I"/>
</dbReference>
<dbReference type="Pfam" id="PF23016">
    <property type="entry name" value="RsmI_C"/>
    <property type="match status" value="1"/>
</dbReference>
<evidence type="ECO:0000256" key="2">
    <source>
        <dbReference type="ARBA" id="ARBA00022552"/>
    </source>
</evidence>
<gene>
    <name evidence="6" type="primary">rsmI</name>
    <name evidence="9" type="ORF">FHW12_002650</name>
</gene>
<dbReference type="FunFam" id="3.40.1010.10:FF:000007">
    <property type="entry name" value="Ribosomal RNA small subunit methyltransferase I"/>
    <property type="match status" value="1"/>
</dbReference>
<dbReference type="InterPro" id="IPR053910">
    <property type="entry name" value="RsmI_HTH"/>
</dbReference>
<sequence>MERKRGKLWIVATPIGNLDDLSPRARDVLRAVALVAAEDTRHSAPLLAHAGSRARTFALHEHNERDQAERVVERLLGGDDVALVSDAGTPLVSDPGYRLVRAAREAGCEVSPVPGPCAAIAALSVAGLASDRFVFEGFLPAKAAARRERLAELVAEPRTLLFYESSHRIVEALADFVAVFGGARAAVLARELTKLFETVIAAPLADVEARVLADANQQRGEFVLVVAGAEGAAADAVLAEGRRVFTLLREELPPARAAKLAAAITGAPRKALYE</sequence>
<dbReference type="HAMAP" id="MF_01877">
    <property type="entry name" value="16SrRNA_methyltr_I"/>
    <property type="match status" value="1"/>
</dbReference>
<keyword evidence="4 6" id="KW-0808">Transferase</keyword>
<reference evidence="9 10" key="1">
    <citation type="submission" date="2020-07" db="EMBL/GenBank/DDBJ databases">
        <title>Genomic Encyclopedia of Type Strains, Phase IV (KMG-V): Genome sequencing to study the core and pangenomes of soil and plant-associated prokaryotes.</title>
        <authorList>
            <person name="Whitman W."/>
        </authorList>
    </citation>
    <scope>NUCLEOTIDE SEQUENCE [LARGE SCALE GENOMIC DNA]</scope>
    <source>
        <strain evidence="9 10">RH2WT43</strain>
    </source>
</reference>
<keyword evidence="5 6" id="KW-0949">S-adenosyl-L-methionine</keyword>
<dbReference type="PANTHER" id="PTHR46111:SF1">
    <property type="entry name" value="RIBOSOMAL RNA SMALL SUBUNIT METHYLTRANSFERASE I"/>
    <property type="match status" value="1"/>
</dbReference>
<evidence type="ECO:0000256" key="4">
    <source>
        <dbReference type="ARBA" id="ARBA00022679"/>
    </source>
</evidence>
<dbReference type="Gene3D" id="3.40.1010.10">
    <property type="entry name" value="Cobalt-precorrin-4 Transmethylase, Domain 1"/>
    <property type="match status" value="1"/>
</dbReference>
<evidence type="ECO:0000256" key="6">
    <source>
        <dbReference type="HAMAP-Rule" id="MF_01877"/>
    </source>
</evidence>
<comment type="function">
    <text evidence="6">Catalyzes the 2'-O-methylation of the ribose of cytidine 1402 (C1402) in 16S rRNA.</text>
</comment>
<dbReference type="InterPro" id="IPR035996">
    <property type="entry name" value="4pyrrol_Methylase_sf"/>
</dbReference>
<dbReference type="EMBL" id="JACGXL010000004">
    <property type="protein sequence ID" value="MBA8888417.1"/>
    <property type="molecule type" value="Genomic_DNA"/>
</dbReference>
<comment type="similarity">
    <text evidence="6">Belongs to the methyltransferase superfamily. RsmI family.</text>
</comment>
<dbReference type="GO" id="GO:0070677">
    <property type="term" value="F:rRNA (cytosine-2'-O-)-methyltransferase activity"/>
    <property type="evidence" value="ECO:0007669"/>
    <property type="project" value="UniProtKB-UniRule"/>
</dbReference>
<name>A0A839EV29_9GAMM</name>
<dbReference type="GO" id="GO:0005737">
    <property type="term" value="C:cytoplasm"/>
    <property type="evidence" value="ECO:0007669"/>
    <property type="project" value="UniProtKB-SubCell"/>
</dbReference>
<dbReference type="EC" id="2.1.1.198" evidence="6"/>
<dbReference type="Gene3D" id="3.30.950.10">
    <property type="entry name" value="Methyltransferase, Cobalt-precorrin-4 Transmethylase, Domain 2"/>
    <property type="match status" value="1"/>
</dbReference>
<comment type="catalytic activity">
    <reaction evidence="6">
        <text>cytidine(1402) in 16S rRNA + S-adenosyl-L-methionine = 2'-O-methylcytidine(1402) in 16S rRNA + S-adenosyl-L-homocysteine + H(+)</text>
        <dbReference type="Rhea" id="RHEA:42924"/>
        <dbReference type="Rhea" id="RHEA-COMP:10285"/>
        <dbReference type="Rhea" id="RHEA-COMP:10286"/>
        <dbReference type="ChEBI" id="CHEBI:15378"/>
        <dbReference type="ChEBI" id="CHEBI:57856"/>
        <dbReference type="ChEBI" id="CHEBI:59789"/>
        <dbReference type="ChEBI" id="CHEBI:74495"/>
        <dbReference type="ChEBI" id="CHEBI:82748"/>
        <dbReference type="EC" id="2.1.1.198"/>
    </reaction>
</comment>
<dbReference type="Pfam" id="PF00590">
    <property type="entry name" value="TP_methylase"/>
    <property type="match status" value="1"/>
</dbReference>